<dbReference type="Proteomes" id="UP000245934">
    <property type="component" value="Unassembled WGS sequence"/>
</dbReference>
<dbReference type="AlphaFoldDB" id="A0A2V2N9E0"/>
<dbReference type="EMBL" id="QGMZ01000028">
    <property type="protein sequence ID" value="PWR71893.1"/>
    <property type="molecule type" value="Genomic_DNA"/>
</dbReference>
<dbReference type="InterPro" id="IPR045608">
    <property type="entry name" value="Trypco2"/>
</dbReference>
<organism evidence="2 3">
    <name type="scientific">Methanospirillum stamsii</name>
    <dbReference type="NCBI Taxonomy" id="1277351"/>
    <lineage>
        <taxon>Archaea</taxon>
        <taxon>Methanobacteriati</taxon>
        <taxon>Methanobacteriota</taxon>
        <taxon>Stenosarchaea group</taxon>
        <taxon>Methanomicrobia</taxon>
        <taxon>Methanomicrobiales</taxon>
        <taxon>Methanospirillaceae</taxon>
        <taxon>Methanospirillum</taxon>
    </lineage>
</organism>
<name>A0A2V2N9E0_9EURY</name>
<protein>
    <recommendedName>
        <fullName evidence="1">Trypsin-co-occurring domain-containing protein</fullName>
    </recommendedName>
</protein>
<evidence type="ECO:0000259" key="1">
    <source>
        <dbReference type="Pfam" id="PF19631"/>
    </source>
</evidence>
<dbReference type="Pfam" id="PF19631">
    <property type="entry name" value="Trypco2"/>
    <property type="match status" value="1"/>
</dbReference>
<feature type="domain" description="Trypsin-co-occurring" evidence="1">
    <location>
        <begin position="8"/>
        <end position="74"/>
    </location>
</feature>
<evidence type="ECO:0000313" key="3">
    <source>
        <dbReference type="Proteomes" id="UP000245934"/>
    </source>
</evidence>
<accession>A0A2V2N9E0</accession>
<sequence length="154" mass="16736">MGSDELTSVIGDIKRAIQYSVTGSGLDVEKIDLEINNVLEKSANGKLEFKPLNVSISGEVKEQDIQTILISLKPDKDEVTLMGSRDIPSQLAEAVALIKKTIHEAELQEPKFKLENAVITLQFQITKEGEISMILGAGGSTAYSHKIVLTLKSV</sequence>
<gene>
    <name evidence="2" type="ORF">DLD82_12805</name>
</gene>
<proteinExistence type="predicted"/>
<comment type="caution">
    <text evidence="2">The sequence shown here is derived from an EMBL/GenBank/DDBJ whole genome shotgun (WGS) entry which is preliminary data.</text>
</comment>
<evidence type="ECO:0000313" key="2">
    <source>
        <dbReference type="EMBL" id="PWR71893.1"/>
    </source>
</evidence>
<keyword evidence="3" id="KW-1185">Reference proteome</keyword>
<reference evidence="2 3" key="1">
    <citation type="submission" date="2018-05" db="EMBL/GenBank/DDBJ databases">
        <title>Draft genome of Methanospirillum stamsii Pt1.</title>
        <authorList>
            <person name="Dueholm M.S."/>
            <person name="Nielsen P.H."/>
            <person name="Bakmann L.F."/>
            <person name="Otzen D.E."/>
        </authorList>
    </citation>
    <scope>NUCLEOTIDE SEQUENCE [LARGE SCALE GENOMIC DNA]</scope>
    <source>
        <strain evidence="2 3">Pt1</strain>
    </source>
</reference>